<reference evidence="1 2" key="1">
    <citation type="journal article" date="2014" name="BMC Genomics">
        <title>Genome sequencing of four Aureobasidium pullulans varieties: biotechnological potential, stress tolerance, and description of new species.</title>
        <authorList>
            <person name="Gostin Ar C."/>
            <person name="Ohm R.A."/>
            <person name="Kogej T."/>
            <person name="Sonjak S."/>
            <person name="Turk M."/>
            <person name="Zajc J."/>
            <person name="Zalar P."/>
            <person name="Grube M."/>
            <person name="Sun H."/>
            <person name="Han J."/>
            <person name="Sharma A."/>
            <person name="Chiniquy J."/>
            <person name="Ngan C.Y."/>
            <person name="Lipzen A."/>
            <person name="Barry K."/>
            <person name="Grigoriev I.V."/>
            <person name="Gunde-Cimerman N."/>
        </authorList>
    </citation>
    <scope>NUCLEOTIDE SEQUENCE [LARGE SCALE GENOMIC DNA]</scope>
    <source>
        <strain evidence="1 2">CBS 110374</strain>
    </source>
</reference>
<proteinExistence type="predicted"/>
<dbReference type="EMBL" id="KL584828">
    <property type="protein sequence ID" value="KEQ64649.1"/>
    <property type="molecule type" value="Genomic_DNA"/>
</dbReference>
<gene>
    <name evidence="1" type="ORF">M437DRAFT_64286</name>
</gene>
<dbReference type="AlphaFoldDB" id="A0A074VZE9"/>
<accession>A0A074VZE9</accession>
<dbReference type="STRING" id="1043003.A0A074VZE9"/>
<protein>
    <submittedName>
        <fullName evidence="1">Uncharacterized protein</fullName>
    </submittedName>
</protein>
<dbReference type="GeneID" id="63917775"/>
<keyword evidence="2" id="KW-1185">Reference proteome</keyword>
<dbReference type="HOGENOM" id="CLU_1434183_0_0_1"/>
<dbReference type="RefSeq" id="XP_040881672.1">
    <property type="nucleotide sequence ID" value="XM_041024402.1"/>
</dbReference>
<organism evidence="1 2">
    <name type="scientific">Aureobasidium melanogenum (strain CBS 110374)</name>
    <name type="common">Aureobasidium pullulans var. melanogenum</name>
    <dbReference type="NCBI Taxonomy" id="1043003"/>
    <lineage>
        <taxon>Eukaryota</taxon>
        <taxon>Fungi</taxon>
        <taxon>Dikarya</taxon>
        <taxon>Ascomycota</taxon>
        <taxon>Pezizomycotina</taxon>
        <taxon>Dothideomycetes</taxon>
        <taxon>Dothideomycetidae</taxon>
        <taxon>Dothideales</taxon>
        <taxon>Saccotheciaceae</taxon>
        <taxon>Aureobasidium</taxon>
    </lineage>
</organism>
<dbReference type="Proteomes" id="UP000030672">
    <property type="component" value="Unassembled WGS sequence"/>
</dbReference>
<name>A0A074VZE9_AURM1</name>
<evidence type="ECO:0000313" key="2">
    <source>
        <dbReference type="Proteomes" id="UP000030672"/>
    </source>
</evidence>
<evidence type="ECO:0000313" key="1">
    <source>
        <dbReference type="EMBL" id="KEQ64649.1"/>
    </source>
</evidence>
<sequence>MQSNICSDSNFYISIFALNDGEYLTEINGSSTPMYLDKYQELHAFPTIWGSEVENGNLIFQPLEYSVGTGDEEVDHASPYAQENITGVLSDLESFLRDLHNAFQTHDLQGLLGLVRHPGIGYPGRLEITLGRCNVNLTPTQLILLHPASTKWYNKSCNTGKSAEQPQLLHESVSQKCPRKEEIAALSEA</sequence>